<name>A0A9N9P0C4_9GLOM</name>
<organism evidence="2 3">
    <name type="scientific">Dentiscutata erythropus</name>
    <dbReference type="NCBI Taxonomy" id="1348616"/>
    <lineage>
        <taxon>Eukaryota</taxon>
        <taxon>Fungi</taxon>
        <taxon>Fungi incertae sedis</taxon>
        <taxon>Mucoromycota</taxon>
        <taxon>Glomeromycotina</taxon>
        <taxon>Glomeromycetes</taxon>
        <taxon>Diversisporales</taxon>
        <taxon>Gigasporaceae</taxon>
        <taxon>Dentiscutata</taxon>
    </lineage>
</organism>
<feature type="non-terminal residue" evidence="2">
    <location>
        <position position="111"/>
    </location>
</feature>
<evidence type="ECO:0000313" key="2">
    <source>
        <dbReference type="EMBL" id="CAG8790366.1"/>
    </source>
</evidence>
<feature type="region of interest" description="Disordered" evidence="1">
    <location>
        <begin position="44"/>
        <end position="69"/>
    </location>
</feature>
<keyword evidence="3" id="KW-1185">Reference proteome</keyword>
<feature type="compositionally biased region" description="Polar residues" evidence="1">
    <location>
        <begin position="1"/>
        <end position="21"/>
    </location>
</feature>
<dbReference type="EMBL" id="CAJVPY010026862">
    <property type="protein sequence ID" value="CAG8790366.1"/>
    <property type="molecule type" value="Genomic_DNA"/>
</dbReference>
<proteinExistence type="predicted"/>
<dbReference type="Proteomes" id="UP000789405">
    <property type="component" value="Unassembled WGS sequence"/>
</dbReference>
<feature type="region of interest" description="Disordered" evidence="1">
    <location>
        <begin position="92"/>
        <end position="111"/>
    </location>
</feature>
<evidence type="ECO:0000313" key="3">
    <source>
        <dbReference type="Proteomes" id="UP000789405"/>
    </source>
</evidence>
<feature type="region of interest" description="Disordered" evidence="1">
    <location>
        <begin position="1"/>
        <end position="29"/>
    </location>
</feature>
<dbReference type="AlphaFoldDB" id="A0A9N9P0C4"/>
<sequence>AIGSNCLNPSIVTEHTNIPEPSSSQSSLSSQSFLSLQSFSSLRSFSLPTENPKDEEEEQSRSLSTKRKNTFSRLLINKESLNQLKEAEKETKKLASEKQYKKDEALQKKTA</sequence>
<comment type="caution">
    <text evidence="2">The sequence shown here is derived from an EMBL/GenBank/DDBJ whole genome shotgun (WGS) entry which is preliminary data.</text>
</comment>
<accession>A0A9N9P0C4</accession>
<gene>
    <name evidence="2" type="ORF">DERYTH_LOCUS21297</name>
</gene>
<protein>
    <submittedName>
        <fullName evidence="2">14847_t:CDS:1</fullName>
    </submittedName>
</protein>
<evidence type="ECO:0000256" key="1">
    <source>
        <dbReference type="SAM" id="MobiDB-lite"/>
    </source>
</evidence>
<reference evidence="2" key="1">
    <citation type="submission" date="2021-06" db="EMBL/GenBank/DDBJ databases">
        <authorList>
            <person name="Kallberg Y."/>
            <person name="Tangrot J."/>
            <person name="Rosling A."/>
        </authorList>
    </citation>
    <scope>NUCLEOTIDE SEQUENCE</scope>
    <source>
        <strain evidence="2">MA453B</strain>
    </source>
</reference>
<feature type="non-terminal residue" evidence="2">
    <location>
        <position position="1"/>
    </location>
</feature>